<evidence type="ECO:0000256" key="3">
    <source>
        <dbReference type="ARBA" id="ARBA00038374"/>
    </source>
</evidence>
<dbReference type="PANTHER" id="PTHR30217">
    <property type="entry name" value="PEPTIDASE U32 FAMILY"/>
    <property type="match status" value="1"/>
</dbReference>
<dbReference type="RefSeq" id="WP_013825051.1">
    <property type="nucleotide sequence ID" value="NC_015574.1"/>
</dbReference>
<gene>
    <name evidence="4" type="ordered locus">MSWAN_0510</name>
</gene>
<dbReference type="AlphaFoldDB" id="F6D4R4"/>
<dbReference type="STRING" id="868131.MSWAN_0510"/>
<dbReference type="KEGG" id="mew:MSWAN_0510"/>
<evidence type="ECO:0000313" key="4">
    <source>
        <dbReference type="EMBL" id="AEG17549.1"/>
    </source>
</evidence>
<keyword evidence="5" id="KW-1185">Reference proteome</keyword>
<dbReference type="GO" id="GO:0008233">
    <property type="term" value="F:peptidase activity"/>
    <property type="evidence" value="ECO:0007669"/>
    <property type="project" value="UniProtKB-KW"/>
</dbReference>
<dbReference type="SUPFAM" id="SSF50447">
    <property type="entry name" value="Translation proteins"/>
    <property type="match status" value="1"/>
</dbReference>
<comment type="similarity">
    <text evidence="3">Belongs to the peptidase U32 family.</text>
</comment>
<keyword evidence="2" id="KW-0378">Hydrolase</keyword>
<dbReference type="HOGENOM" id="CLU_011540_0_1_2"/>
<dbReference type="InterPro" id="IPR001539">
    <property type="entry name" value="Peptidase_U32"/>
</dbReference>
<evidence type="ECO:0000313" key="5">
    <source>
        <dbReference type="Proteomes" id="UP000009231"/>
    </source>
</evidence>
<keyword evidence="1" id="KW-0645">Protease</keyword>
<dbReference type="GeneID" id="10667997"/>
<evidence type="ECO:0000256" key="1">
    <source>
        <dbReference type="ARBA" id="ARBA00022670"/>
    </source>
</evidence>
<dbReference type="InterPro" id="IPR009000">
    <property type="entry name" value="Transl_B-barrel_sf"/>
</dbReference>
<proteinExistence type="inferred from homology"/>
<dbReference type="eggNOG" id="arCOG03202">
    <property type="taxonomic scope" value="Archaea"/>
</dbReference>
<dbReference type="EMBL" id="CP002772">
    <property type="protein sequence ID" value="AEG17549.1"/>
    <property type="molecule type" value="Genomic_DNA"/>
</dbReference>
<evidence type="ECO:0000256" key="2">
    <source>
        <dbReference type="ARBA" id="ARBA00022801"/>
    </source>
</evidence>
<dbReference type="PANTHER" id="PTHR30217:SF6">
    <property type="entry name" value="TRNA HYDROXYLATION PROTEIN P"/>
    <property type="match status" value="1"/>
</dbReference>
<dbReference type="GO" id="GO:0006508">
    <property type="term" value="P:proteolysis"/>
    <property type="evidence" value="ECO:0007669"/>
    <property type="project" value="UniProtKB-KW"/>
</dbReference>
<organism evidence="4 5">
    <name type="scientific">Methanobacterium paludis (strain DSM 25820 / JCM 18151 / SWAN1)</name>
    <dbReference type="NCBI Taxonomy" id="868131"/>
    <lineage>
        <taxon>Archaea</taxon>
        <taxon>Methanobacteriati</taxon>
        <taxon>Methanobacteriota</taxon>
        <taxon>Methanomada group</taxon>
        <taxon>Methanobacteria</taxon>
        <taxon>Methanobacteriales</taxon>
        <taxon>Methanobacteriaceae</taxon>
        <taxon>Methanobacterium</taxon>
    </lineage>
</organism>
<sequence length="426" mass="47708">MKMVVKIVELLAPARDMAALNAAIKNGADSIYVGVEGYNMRANAANFAVDDLKKAVKRCHDSDVKLYVCTNTIMDDSQIEDLKNLMPTFYSCGVDAVIASDLGALSIAVENDLDVHMSVQSNVSNLESLKVLERLGVKRAVLSRELSLSQIKNIAGNTNLEVEVFVHGAMCVAVSGRCFLSSYLYDKSANCGECLQPCRKEWKLVSEDGEDFELAKLDVVDEVFEGNIVDSRNILDSNKDKTHILSPKDICMVENIPELIEAGINAFKIEGRARPADYVATVTGVYREAIDTYMSGLWELNKRERTERWFKELRKVFNRGFDTGFYFKTPNETSEYNQSTHIKKDVGSVVNYYSKVFAAEIRLWEDLECGDEIIIQGPTTGSLIQKIESMQIDGKNIQKGFKGQNVAILVKDKVRPNDSVYKRDKR</sequence>
<reference evidence="4 5" key="1">
    <citation type="journal article" date="2014" name="Int. J. Syst. Evol. Microbiol.">
        <title>Methanobacterium paludis sp. nov. and a novel strain of Methanobacterium lacus isolated from northern peatlands.</title>
        <authorList>
            <person name="Cadillo-Quiroz H."/>
            <person name="Brauer S.L."/>
            <person name="Goodson N."/>
            <person name="Yavitt J.B."/>
            <person name="Zinder S.H."/>
        </authorList>
    </citation>
    <scope>NUCLEOTIDE SEQUENCE [LARGE SCALE GENOMIC DNA]</scope>
    <source>
        <strain evidence="5">DSM 25820 / JCM 18151 / SWAN1</strain>
    </source>
</reference>
<dbReference type="InterPro" id="IPR051454">
    <property type="entry name" value="RNA/ubiquinone_mod_enzymes"/>
</dbReference>
<protein>
    <submittedName>
        <fullName evidence="4">Peptidase U32</fullName>
    </submittedName>
</protein>
<dbReference type="Proteomes" id="UP000009231">
    <property type="component" value="Chromosome"/>
</dbReference>
<dbReference type="Pfam" id="PF01136">
    <property type="entry name" value="Peptidase_U32"/>
    <property type="match status" value="1"/>
</dbReference>
<accession>F6D4R4</accession>
<name>F6D4R4_METPW</name>
<dbReference type="PROSITE" id="PS01276">
    <property type="entry name" value="PEPTIDASE_U32"/>
    <property type="match status" value="1"/>
</dbReference>